<sequence>MVPILEKAKVLMKIREQLVNSRSNLNKYLNKLIDFDPELVKLARQNTKEVNNSLGEEIKKIEADIQA</sequence>
<keyword evidence="3" id="KW-1185">Reference proteome</keyword>
<gene>
    <name evidence="2" type="ORF">NG653_08980</name>
</gene>
<dbReference type="EMBL" id="JAMXIB010000006">
    <property type="protein sequence ID" value="MCO5724985.1"/>
    <property type="molecule type" value="Genomic_DNA"/>
</dbReference>
<dbReference type="RefSeq" id="WP_252741362.1">
    <property type="nucleotide sequence ID" value="NZ_JAMXIB010000006.1"/>
</dbReference>
<accession>A0ABT1AZI7</accession>
<protein>
    <recommendedName>
        <fullName evidence="4">Serine--tRNA ligase</fullName>
    </recommendedName>
</protein>
<feature type="coiled-coil region" evidence="1">
    <location>
        <begin position="11"/>
        <end position="64"/>
    </location>
</feature>
<reference evidence="2 3" key="1">
    <citation type="submission" date="2022-06" db="EMBL/GenBank/DDBJ databases">
        <authorList>
            <person name="Xuan X."/>
        </authorList>
    </citation>
    <scope>NUCLEOTIDE SEQUENCE [LARGE SCALE GENOMIC DNA]</scope>
    <source>
        <strain evidence="2 3">2V75</strain>
    </source>
</reference>
<evidence type="ECO:0008006" key="4">
    <source>
        <dbReference type="Google" id="ProtNLM"/>
    </source>
</evidence>
<evidence type="ECO:0000256" key="1">
    <source>
        <dbReference type="SAM" id="Coils"/>
    </source>
</evidence>
<name>A0ABT1AZI7_9FLAO</name>
<evidence type="ECO:0000313" key="3">
    <source>
        <dbReference type="Proteomes" id="UP001206312"/>
    </source>
</evidence>
<proteinExistence type="predicted"/>
<organism evidence="2 3">
    <name type="scientific">Robiginitalea marina</name>
    <dbReference type="NCBI Taxonomy" id="2954105"/>
    <lineage>
        <taxon>Bacteria</taxon>
        <taxon>Pseudomonadati</taxon>
        <taxon>Bacteroidota</taxon>
        <taxon>Flavobacteriia</taxon>
        <taxon>Flavobacteriales</taxon>
        <taxon>Flavobacteriaceae</taxon>
        <taxon>Robiginitalea</taxon>
    </lineage>
</organism>
<keyword evidence="1" id="KW-0175">Coiled coil</keyword>
<dbReference type="Proteomes" id="UP001206312">
    <property type="component" value="Unassembled WGS sequence"/>
</dbReference>
<evidence type="ECO:0000313" key="2">
    <source>
        <dbReference type="EMBL" id="MCO5724985.1"/>
    </source>
</evidence>
<comment type="caution">
    <text evidence="2">The sequence shown here is derived from an EMBL/GenBank/DDBJ whole genome shotgun (WGS) entry which is preliminary data.</text>
</comment>